<evidence type="ECO:0000256" key="5">
    <source>
        <dbReference type="ARBA" id="ARBA00022553"/>
    </source>
</evidence>
<comment type="similarity">
    <text evidence="2">Belongs to the eukaryotic initiation factor 4G family.</text>
</comment>
<dbReference type="AlphaFoldDB" id="A0A397USC0"/>
<accession>A0A397USC0</accession>
<dbReference type="EMBL" id="QKWP01000958">
    <property type="protein sequence ID" value="RIB13095.1"/>
    <property type="molecule type" value="Genomic_DNA"/>
</dbReference>
<dbReference type="InterPro" id="IPR003890">
    <property type="entry name" value="MIF4G-like_typ-3"/>
</dbReference>
<comment type="subcellular location">
    <subcellularLocation>
        <location evidence="1">Cytoplasm</location>
    </subcellularLocation>
</comment>
<gene>
    <name evidence="9" type="ORF">C2G38_1975520</name>
</gene>
<evidence type="ECO:0000313" key="9">
    <source>
        <dbReference type="EMBL" id="RIB13095.1"/>
    </source>
</evidence>
<sequence length="247" mass="29165">MQVEIVQRKVKALLNKLAMEKFDSISDQIIDYANKSKLERDGCILKEVVRLIFEQFCDEPNFSKLLAQLCRKIMENIDPEIVDENLINSEGKFIQGATLFRKYLLNRCQEDFLKENNLVPSIEKGELDLMSDEYFTVAKAKRHRNGLIRFIGELFKLNMLNERIMHECIKKLIKIQNEVSEEEEMEELCKLMTTVGQQLDHPKAKSHMDAYFLRMKDISKNSKLSNRIKFMLMDIIDLRNNNWVPRR</sequence>
<organism evidence="9 10">
    <name type="scientific">Gigaspora rosea</name>
    <dbReference type="NCBI Taxonomy" id="44941"/>
    <lineage>
        <taxon>Eukaryota</taxon>
        <taxon>Fungi</taxon>
        <taxon>Fungi incertae sedis</taxon>
        <taxon>Mucoromycota</taxon>
        <taxon>Glomeromycotina</taxon>
        <taxon>Glomeromycetes</taxon>
        <taxon>Diversisporales</taxon>
        <taxon>Gigasporaceae</taxon>
        <taxon>Gigaspora</taxon>
    </lineage>
</organism>
<evidence type="ECO:0000256" key="4">
    <source>
        <dbReference type="ARBA" id="ARBA00022540"/>
    </source>
</evidence>
<dbReference type="GO" id="GO:0003729">
    <property type="term" value="F:mRNA binding"/>
    <property type="evidence" value="ECO:0007669"/>
    <property type="project" value="TreeGrafter"/>
</dbReference>
<dbReference type="Pfam" id="PF02854">
    <property type="entry name" value="MIF4G"/>
    <property type="match status" value="1"/>
</dbReference>
<evidence type="ECO:0000313" key="10">
    <source>
        <dbReference type="Proteomes" id="UP000266673"/>
    </source>
</evidence>
<evidence type="ECO:0000256" key="2">
    <source>
        <dbReference type="ARBA" id="ARBA00005775"/>
    </source>
</evidence>
<keyword evidence="6" id="KW-0694">RNA-binding</keyword>
<dbReference type="Gene3D" id="1.25.40.180">
    <property type="match status" value="1"/>
</dbReference>
<dbReference type="GO" id="GO:0010494">
    <property type="term" value="C:cytoplasmic stress granule"/>
    <property type="evidence" value="ECO:0007669"/>
    <property type="project" value="UniProtKB-ARBA"/>
</dbReference>
<comment type="caution">
    <text evidence="9">The sequence shown here is derived from an EMBL/GenBank/DDBJ whole genome shotgun (WGS) entry which is preliminary data.</text>
</comment>
<dbReference type="GO" id="GO:0003743">
    <property type="term" value="F:translation initiation factor activity"/>
    <property type="evidence" value="ECO:0007669"/>
    <property type="project" value="UniProtKB-KW"/>
</dbReference>
<feature type="domain" description="MIF4G" evidence="8">
    <location>
        <begin position="7"/>
        <end position="242"/>
    </location>
</feature>
<dbReference type="GO" id="GO:0016281">
    <property type="term" value="C:eukaryotic translation initiation factor 4F complex"/>
    <property type="evidence" value="ECO:0007669"/>
    <property type="project" value="TreeGrafter"/>
</dbReference>
<dbReference type="PANTHER" id="PTHR23253">
    <property type="entry name" value="EUKARYOTIC TRANSLATION INITIATION FACTOR 4 GAMMA"/>
    <property type="match status" value="1"/>
</dbReference>
<keyword evidence="10" id="KW-1185">Reference proteome</keyword>
<keyword evidence="5" id="KW-0597">Phosphoprotein</keyword>
<evidence type="ECO:0000256" key="6">
    <source>
        <dbReference type="ARBA" id="ARBA00022884"/>
    </source>
</evidence>
<dbReference type="SUPFAM" id="SSF48371">
    <property type="entry name" value="ARM repeat"/>
    <property type="match status" value="1"/>
</dbReference>
<evidence type="ECO:0000256" key="7">
    <source>
        <dbReference type="ARBA" id="ARBA00022917"/>
    </source>
</evidence>
<dbReference type="OrthoDB" id="514777at2759"/>
<reference evidence="9 10" key="1">
    <citation type="submission" date="2018-06" db="EMBL/GenBank/DDBJ databases">
        <title>Comparative genomics reveals the genomic features of Rhizophagus irregularis, R. cerebriforme, R. diaphanum and Gigaspora rosea, and their symbiotic lifestyle signature.</title>
        <authorList>
            <person name="Morin E."/>
            <person name="San Clemente H."/>
            <person name="Chen E.C.H."/>
            <person name="De La Providencia I."/>
            <person name="Hainaut M."/>
            <person name="Kuo A."/>
            <person name="Kohler A."/>
            <person name="Murat C."/>
            <person name="Tang N."/>
            <person name="Roy S."/>
            <person name="Loubradou J."/>
            <person name="Henrissat B."/>
            <person name="Grigoriev I.V."/>
            <person name="Corradi N."/>
            <person name="Roux C."/>
            <person name="Martin F.M."/>
        </authorList>
    </citation>
    <scope>NUCLEOTIDE SEQUENCE [LARGE SCALE GENOMIC DNA]</scope>
    <source>
        <strain evidence="9 10">DAOM 194757</strain>
    </source>
</reference>
<protein>
    <submittedName>
        <fullName evidence="9">Armadillo-type protein</fullName>
    </submittedName>
</protein>
<dbReference type="SMART" id="SM00543">
    <property type="entry name" value="MIF4G"/>
    <property type="match status" value="1"/>
</dbReference>
<dbReference type="PANTHER" id="PTHR23253:SF9">
    <property type="entry name" value="EUKARYOTIC TRANSLATION INITIATION FACTOR 4 GAMMA 2"/>
    <property type="match status" value="1"/>
</dbReference>
<keyword evidence="4" id="KW-0396">Initiation factor</keyword>
<dbReference type="STRING" id="44941.A0A397USC0"/>
<proteinExistence type="inferred from homology"/>
<evidence type="ECO:0000256" key="1">
    <source>
        <dbReference type="ARBA" id="ARBA00004496"/>
    </source>
</evidence>
<name>A0A397USC0_9GLOM</name>
<keyword evidence="7" id="KW-0648">Protein biosynthesis</keyword>
<dbReference type="InterPro" id="IPR016024">
    <property type="entry name" value="ARM-type_fold"/>
</dbReference>
<keyword evidence="3" id="KW-0963">Cytoplasm</keyword>
<evidence type="ECO:0000256" key="3">
    <source>
        <dbReference type="ARBA" id="ARBA00022490"/>
    </source>
</evidence>
<dbReference type="FunFam" id="1.25.40.180:FF:000020">
    <property type="entry name" value="Eukaryotic translation initiation factor subunit"/>
    <property type="match status" value="1"/>
</dbReference>
<dbReference type="Proteomes" id="UP000266673">
    <property type="component" value="Unassembled WGS sequence"/>
</dbReference>
<evidence type="ECO:0000259" key="8">
    <source>
        <dbReference type="SMART" id="SM00543"/>
    </source>
</evidence>
<feature type="non-terminal residue" evidence="9">
    <location>
        <position position="247"/>
    </location>
</feature>